<protein>
    <submittedName>
        <fullName evidence="1">Uncharacterized protein</fullName>
    </submittedName>
</protein>
<dbReference type="EMBL" id="JBFDAA010000018">
    <property type="protein sequence ID" value="KAL1115978.1"/>
    <property type="molecule type" value="Genomic_DNA"/>
</dbReference>
<evidence type="ECO:0000313" key="2">
    <source>
        <dbReference type="Proteomes" id="UP001558652"/>
    </source>
</evidence>
<proteinExistence type="predicted"/>
<evidence type="ECO:0000313" key="1">
    <source>
        <dbReference type="EMBL" id="KAL1115978.1"/>
    </source>
</evidence>
<keyword evidence="2" id="KW-1185">Reference proteome</keyword>
<organism evidence="1 2">
    <name type="scientific">Ranatra chinensis</name>
    <dbReference type="NCBI Taxonomy" id="642074"/>
    <lineage>
        <taxon>Eukaryota</taxon>
        <taxon>Metazoa</taxon>
        <taxon>Ecdysozoa</taxon>
        <taxon>Arthropoda</taxon>
        <taxon>Hexapoda</taxon>
        <taxon>Insecta</taxon>
        <taxon>Pterygota</taxon>
        <taxon>Neoptera</taxon>
        <taxon>Paraneoptera</taxon>
        <taxon>Hemiptera</taxon>
        <taxon>Heteroptera</taxon>
        <taxon>Panheteroptera</taxon>
        <taxon>Nepomorpha</taxon>
        <taxon>Nepidae</taxon>
        <taxon>Ranatrinae</taxon>
        <taxon>Ranatra</taxon>
    </lineage>
</organism>
<comment type="caution">
    <text evidence="1">The sequence shown here is derived from an EMBL/GenBank/DDBJ whole genome shotgun (WGS) entry which is preliminary data.</text>
</comment>
<dbReference type="AlphaFoldDB" id="A0ABD0YCJ2"/>
<reference evidence="1 2" key="1">
    <citation type="submission" date="2024-07" db="EMBL/GenBank/DDBJ databases">
        <title>Chromosome-level genome assembly of the water stick insect Ranatra chinensis (Heteroptera: Nepidae).</title>
        <authorList>
            <person name="Liu X."/>
        </authorList>
    </citation>
    <scope>NUCLEOTIDE SEQUENCE [LARGE SCALE GENOMIC DNA]</scope>
    <source>
        <strain evidence="1">Cailab_2021Rc</strain>
        <tissue evidence="1">Muscle</tissue>
    </source>
</reference>
<name>A0ABD0YCJ2_9HEMI</name>
<accession>A0ABD0YCJ2</accession>
<dbReference type="Proteomes" id="UP001558652">
    <property type="component" value="Unassembled WGS sequence"/>
</dbReference>
<sequence length="186" mass="21174">MLPREASSLTCEEDVRSTYHRCEGRTVVLTLPRYVRKHVNLRKPNVFTILDELDGAASSVPGLDDAPRVGLTRRDDRRRSGGHPLTLLPAYLHTQFTRTHKQYTREVLDRYSIVGRVAKNGGSNVSLPMSEESSGKVCIRRQQMPTDNVFANAGCRLPLKMLPTWEAKRWNPHSTKRGLLRKAQHF</sequence>
<gene>
    <name evidence="1" type="ORF">AAG570_005473</name>
</gene>